<dbReference type="PANTHER" id="PTHR28064:SF1">
    <property type="entry name" value="INNER KINETOCHORE SUBUNIT NKP2"/>
    <property type="match status" value="1"/>
</dbReference>
<sequence>MAPTESDILSNHLLQPAALTSITTLQQFETLFPSPLHGSSQLRALFRDLQAQRNNTLDIVAANIAAEVKRGVAMRREVVRARREAEQEELDGEIEIQRALFGDASGVKAAKHTLQSVIPDLEDAAAALELEIAKLEEEEAALKESVKQTVGGLSDLRYGKLSNSQLKDEISGGLMSLQEACANKS</sequence>
<accession>A0A8K0WSQ4</accession>
<keyword evidence="1" id="KW-0175">Coiled coil</keyword>
<dbReference type="OrthoDB" id="2311687at2759"/>
<evidence type="ECO:0000256" key="1">
    <source>
        <dbReference type="SAM" id="Coils"/>
    </source>
</evidence>
<proteinExistence type="predicted"/>
<dbReference type="PANTHER" id="PTHR28064">
    <property type="entry name" value="INNER KINETOCHORE SUBUNIT NKP2"/>
    <property type="match status" value="1"/>
</dbReference>
<feature type="coiled-coil region" evidence="1">
    <location>
        <begin position="118"/>
        <end position="148"/>
    </location>
</feature>
<evidence type="ECO:0000313" key="2">
    <source>
        <dbReference type="EMBL" id="KAH7320090.1"/>
    </source>
</evidence>
<dbReference type="InterPro" id="IPR018565">
    <property type="entry name" value="Nkp2/Cnl2"/>
</dbReference>
<dbReference type="GO" id="GO:0031511">
    <property type="term" value="C:Mis6-Sim4 complex"/>
    <property type="evidence" value="ECO:0007669"/>
    <property type="project" value="TreeGrafter"/>
</dbReference>
<dbReference type="EMBL" id="JAGPNK010000006">
    <property type="protein sequence ID" value="KAH7320090.1"/>
    <property type="molecule type" value="Genomic_DNA"/>
</dbReference>
<dbReference type="AlphaFoldDB" id="A0A8K0WSQ4"/>
<dbReference type="GO" id="GO:0007059">
    <property type="term" value="P:chromosome segregation"/>
    <property type="evidence" value="ECO:0007669"/>
    <property type="project" value="TreeGrafter"/>
</dbReference>
<keyword evidence="3" id="KW-1185">Reference proteome</keyword>
<dbReference type="Proteomes" id="UP000813444">
    <property type="component" value="Unassembled WGS sequence"/>
</dbReference>
<organism evidence="2 3">
    <name type="scientific">Stachybotrys elegans</name>
    <dbReference type="NCBI Taxonomy" id="80388"/>
    <lineage>
        <taxon>Eukaryota</taxon>
        <taxon>Fungi</taxon>
        <taxon>Dikarya</taxon>
        <taxon>Ascomycota</taxon>
        <taxon>Pezizomycotina</taxon>
        <taxon>Sordariomycetes</taxon>
        <taxon>Hypocreomycetidae</taxon>
        <taxon>Hypocreales</taxon>
        <taxon>Stachybotryaceae</taxon>
        <taxon>Stachybotrys</taxon>
    </lineage>
</organism>
<comment type="caution">
    <text evidence="2">The sequence shown here is derived from an EMBL/GenBank/DDBJ whole genome shotgun (WGS) entry which is preliminary data.</text>
</comment>
<name>A0A8K0WSQ4_9HYPO</name>
<evidence type="ECO:0000313" key="3">
    <source>
        <dbReference type="Proteomes" id="UP000813444"/>
    </source>
</evidence>
<dbReference type="Pfam" id="PF09447">
    <property type="entry name" value="Cnl2_NKP2"/>
    <property type="match status" value="1"/>
</dbReference>
<reference evidence="2" key="1">
    <citation type="journal article" date="2021" name="Nat. Commun.">
        <title>Genetic determinants of endophytism in the Arabidopsis root mycobiome.</title>
        <authorList>
            <person name="Mesny F."/>
            <person name="Miyauchi S."/>
            <person name="Thiergart T."/>
            <person name="Pickel B."/>
            <person name="Atanasova L."/>
            <person name="Karlsson M."/>
            <person name="Huettel B."/>
            <person name="Barry K.W."/>
            <person name="Haridas S."/>
            <person name="Chen C."/>
            <person name="Bauer D."/>
            <person name="Andreopoulos W."/>
            <person name="Pangilinan J."/>
            <person name="LaButti K."/>
            <person name="Riley R."/>
            <person name="Lipzen A."/>
            <person name="Clum A."/>
            <person name="Drula E."/>
            <person name="Henrissat B."/>
            <person name="Kohler A."/>
            <person name="Grigoriev I.V."/>
            <person name="Martin F.M."/>
            <person name="Hacquard S."/>
        </authorList>
    </citation>
    <scope>NUCLEOTIDE SEQUENCE</scope>
    <source>
        <strain evidence="2">MPI-CAGE-CH-0235</strain>
    </source>
</reference>
<gene>
    <name evidence="2" type="ORF">B0I35DRAFT_478376</name>
</gene>
<protein>
    <submittedName>
        <fullName evidence="2">Cnl2/NKP2 family protein-domain-containing protein</fullName>
    </submittedName>
</protein>